<keyword evidence="3" id="KW-1185">Reference proteome</keyword>
<dbReference type="EC" id="2.-.-.-" evidence="2"/>
<dbReference type="EMBL" id="JAWJWI010000027">
    <property type="protein sequence ID" value="MDV4190274.1"/>
    <property type="molecule type" value="Genomic_DNA"/>
</dbReference>
<name>A0ABU3YWT1_9HYPH</name>
<sequence length="152" mass="16729">MIVSEPREDIAAWVGGKIGVTFHPPFTAMAQVHGGRIIAAYVFNVWTEHDVEVSLAADRLSATLMRAVFRYVVDQLGCRRATFRTRADNVQAQAALERLGARLEGRQTAYFGDCDALLYGIMKEDFPYGLHAEGPEGPRSDTDGSGADRHQC</sequence>
<comment type="caution">
    <text evidence="2">The sequence shown here is derived from an EMBL/GenBank/DDBJ whole genome shotgun (WGS) entry which is preliminary data.</text>
</comment>
<reference evidence="3" key="1">
    <citation type="journal article" date="2023" name="Int. J. Mol. Sci.">
        <title>Genomic and Metabolic Characterization of Plant Growth-Promoting Rhizobacteria Isolated from Nodules of Clovers Grown in Non-Farmed Soil.</title>
        <authorList>
            <person name="Wojcik M."/>
            <person name="Koper P."/>
            <person name="Zebracki K."/>
            <person name="Marczak M."/>
            <person name="Mazur A."/>
        </authorList>
    </citation>
    <scope>NUCLEOTIDE SEQUENCE [LARGE SCALE GENOMIC DNA]</scope>
    <source>
        <strain evidence="3">KB12</strain>
    </source>
</reference>
<dbReference type="InterPro" id="IPR016181">
    <property type="entry name" value="Acyl_CoA_acyltransferase"/>
</dbReference>
<dbReference type="Gene3D" id="3.40.630.30">
    <property type="match status" value="1"/>
</dbReference>
<dbReference type="SUPFAM" id="SSF55729">
    <property type="entry name" value="Acyl-CoA N-acyltransferases (Nat)"/>
    <property type="match status" value="1"/>
</dbReference>
<feature type="compositionally biased region" description="Basic and acidic residues" evidence="1">
    <location>
        <begin position="133"/>
        <end position="152"/>
    </location>
</feature>
<dbReference type="GO" id="GO:0016740">
    <property type="term" value="F:transferase activity"/>
    <property type="evidence" value="ECO:0007669"/>
    <property type="project" value="UniProtKB-KW"/>
</dbReference>
<evidence type="ECO:0000313" key="3">
    <source>
        <dbReference type="Proteomes" id="UP001187203"/>
    </source>
</evidence>
<feature type="region of interest" description="Disordered" evidence="1">
    <location>
        <begin position="130"/>
        <end position="152"/>
    </location>
</feature>
<evidence type="ECO:0000256" key="1">
    <source>
        <dbReference type="SAM" id="MobiDB-lite"/>
    </source>
</evidence>
<evidence type="ECO:0000313" key="2">
    <source>
        <dbReference type="EMBL" id="MDV4190274.1"/>
    </source>
</evidence>
<dbReference type="Proteomes" id="UP001187203">
    <property type="component" value="Unassembled WGS sequence"/>
</dbReference>
<organism evidence="2 3">
    <name type="scientific">Rhizobium brockwellii</name>
    <dbReference type="NCBI Taxonomy" id="3019932"/>
    <lineage>
        <taxon>Bacteria</taxon>
        <taxon>Pseudomonadati</taxon>
        <taxon>Pseudomonadota</taxon>
        <taxon>Alphaproteobacteria</taxon>
        <taxon>Hyphomicrobiales</taxon>
        <taxon>Rhizobiaceae</taxon>
        <taxon>Rhizobium/Agrobacterium group</taxon>
        <taxon>Rhizobium</taxon>
    </lineage>
</organism>
<protein>
    <submittedName>
        <fullName evidence="2">GNAT family protein</fullName>
        <ecNumber evidence="2">2.-.-.-</ecNumber>
    </submittedName>
</protein>
<keyword evidence="2" id="KW-0808">Transferase</keyword>
<gene>
    <name evidence="2" type="ORF">R1523_32800</name>
</gene>
<proteinExistence type="predicted"/>
<dbReference type="RefSeq" id="WP_317277230.1">
    <property type="nucleotide sequence ID" value="NZ_JAWJWH010000027.1"/>
</dbReference>
<accession>A0ABU3YWT1</accession>